<evidence type="ECO:0000256" key="1">
    <source>
        <dbReference type="SAM" id="MobiDB-lite"/>
    </source>
</evidence>
<comment type="caution">
    <text evidence="2">The sequence shown here is derived from an EMBL/GenBank/DDBJ whole genome shotgun (WGS) entry which is preliminary data.</text>
</comment>
<name>A0AAN8WSK4_HALRR</name>
<evidence type="ECO:0000313" key="3">
    <source>
        <dbReference type="Proteomes" id="UP001381693"/>
    </source>
</evidence>
<evidence type="ECO:0000313" key="2">
    <source>
        <dbReference type="EMBL" id="KAK7065555.1"/>
    </source>
</evidence>
<reference evidence="2 3" key="1">
    <citation type="submission" date="2023-11" db="EMBL/GenBank/DDBJ databases">
        <title>Halocaridina rubra genome assembly.</title>
        <authorList>
            <person name="Smith C."/>
        </authorList>
    </citation>
    <scope>NUCLEOTIDE SEQUENCE [LARGE SCALE GENOMIC DNA]</scope>
    <source>
        <strain evidence="2">EP-1</strain>
        <tissue evidence="2">Whole</tissue>
    </source>
</reference>
<keyword evidence="3" id="KW-1185">Reference proteome</keyword>
<organism evidence="2 3">
    <name type="scientific">Halocaridina rubra</name>
    <name type="common">Hawaiian red shrimp</name>
    <dbReference type="NCBI Taxonomy" id="373956"/>
    <lineage>
        <taxon>Eukaryota</taxon>
        <taxon>Metazoa</taxon>
        <taxon>Ecdysozoa</taxon>
        <taxon>Arthropoda</taxon>
        <taxon>Crustacea</taxon>
        <taxon>Multicrustacea</taxon>
        <taxon>Malacostraca</taxon>
        <taxon>Eumalacostraca</taxon>
        <taxon>Eucarida</taxon>
        <taxon>Decapoda</taxon>
        <taxon>Pleocyemata</taxon>
        <taxon>Caridea</taxon>
        <taxon>Atyoidea</taxon>
        <taxon>Atyidae</taxon>
        <taxon>Halocaridina</taxon>
    </lineage>
</organism>
<feature type="non-terminal residue" evidence="2">
    <location>
        <position position="878"/>
    </location>
</feature>
<feature type="compositionally biased region" description="Basic and acidic residues" evidence="1">
    <location>
        <begin position="432"/>
        <end position="444"/>
    </location>
</feature>
<protein>
    <submittedName>
        <fullName evidence="2">Uncharacterized protein</fullName>
    </submittedName>
</protein>
<sequence length="878" mass="99761">MYSCSPHSTAHGTPVNVNSGRSKFVVNENIESEIIYSANSFTYPTPTHMPKPLITRKTGGAFFSKMNKFKLTPAFDEKRKEKLLDLNEVLLTYSDNNLNSPESSVSSVPCNSSIFSKRIKKYFPKTESPLKFIKTSQDSSEDVSGTTETVKTGTVMDPLKRDKYQYVINNQKGDLIDKNIILNKNTEEESCCVTSSSLPVDHSGTQEKESYVNRYQCETQKSSTVLFHNNLSAGQDTRSKKHKDVVSKILYSKSNFFHKSLHDGVPNNIHPSEKKESYLVCSAVYKSDLEVREQSNIEENNVKYDQNCTLSIHSHGHSDGKMEVLFGYPSDKMVFREYDDCSEVEVLQVIDSNKKGFLWHGTTSNDCNSFIVPLTKNDEHHSENHSLLNKAALQPSEQQLPVNEKGHSEKYALLIEADLQPSERLLPVNHKGHGEKNSLLKETDCQSSEQHLSVSDRGHSEKHLLLKEADQPSDQLLTVNDKGHRENYSLVKETDPLSSEQQLLVNDKGHSEKPSLLKGADLQSSELHLPVNNRGHSENHSLLKKADLQPSEQVLPVNDKGQSEKHSLVKEADLQHLEQLHPVDDKGHSEKYSLLKETDLQYSEQQFAVSNINTCFKSKYIVKPPLKKYSEKIAVEYFTRSKKFSEQRNLRGKKSIVFSSQSLTRREEYIRNWKNRKNSSHYFLWKNSYINSGCKLSSKKVDSVYRDQVMPKSKTRKPSAKMLSSKVKERVSRAQVIPGRRIRNLSAKTPLQNRKVSSKTTKDLACSCKANLNIAGKSRRGSKMKAPSGKVLMLLNQTNKNQSDAVWVLTPNRDCFSSCKSVSSYDFKSPIPSYSKEARAYCKKLQRKGRELVIYLPYDMYKKRESANQSPEYCPVCY</sequence>
<dbReference type="AlphaFoldDB" id="A0AAN8WSK4"/>
<accession>A0AAN8WSK4</accession>
<dbReference type="EMBL" id="JAXCGZ010020758">
    <property type="protein sequence ID" value="KAK7065555.1"/>
    <property type="molecule type" value="Genomic_DNA"/>
</dbReference>
<feature type="region of interest" description="Disordered" evidence="1">
    <location>
        <begin position="432"/>
        <end position="461"/>
    </location>
</feature>
<dbReference type="Proteomes" id="UP001381693">
    <property type="component" value="Unassembled WGS sequence"/>
</dbReference>
<gene>
    <name evidence="2" type="ORF">SK128_005702</name>
</gene>
<proteinExistence type="predicted"/>